<dbReference type="RefSeq" id="WP_184669365.1">
    <property type="nucleotide sequence ID" value="NZ_BAABAI010000038.1"/>
</dbReference>
<accession>A0A7W7WVU4</accession>
<dbReference type="Proteomes" id="UP000542674">
    <property type="component" value="Unassembled WGS sequence"/>
</dbReference>
<comment type="caution">
    <text evidence="1">The sequence shown here is derived from an EMBL/GenBank/DDBJ whole genome shotgun (WGS) entry which is preliminary data.</text>
</comment>
<proteinExistence type="predicted"/>
<organism evidence="1 2">
    <name type="scientific">Saccharothrix violaceirubra</name>
    <dbReference type="NCBI Taxonomy" id="413306"/>
    <lineage>
        <taxon>Bacteria</taxon>
        <taxon>Bacillati</taxon>
        <taxon>Actinomycetota</taxon>
        <taxon>Actinomycetes</taxon>
        <taxon>Pseudonocardiales</taxon>
        <taxon>Pseudonocardiaceae</taxon>
        <taxon>Saccharothrix</taxon>
    </lineage>
</organism>
<keyword evidence="2" id="KW-1185">Reference proteome</keyword>
<evidence type="ECO:0000313" key="2">
    <source>
        <dbReference type="Proteomes" id="UP000542674"/>
    </source>
</evidence>
<protein>
    <submittedName>
        <fullName evidence="1">Uncharacterized protein</fullName>
    </submittedName>
</protein>
<evidence type="ECO:0000313" key="1">
    <source>
        <dbReference type="EMBL" id="MBB4965719.1"/>
    </source>
</evidence>
<name>A0A7W7WVU4_9PSEU</name>
<dbReference type="AlphaFoldDB" id="A0A7W7WVU4"/>
<reference evidence="1 2" key="1">
    <citation type="submission" date="2020-08" db="EMBL/GenBank/DDBJ databases">
        <title>Sequencing the genomes of 1000 actinobacteria strains.</title>
        <authorList>
            <person name="Klenk H.-P."/>
        </authorList>
    </citation>
    <scope>NUCLEOTIDE SEQUENCE [LARGE SCALE GENOMIC DNA]</scope>
    <source>
        <strain evidence="1 2">DSM 45084</strain>
    </source>
</reference>
<gene>
    <name evidence="1" type="ORF">F4559_003078</name>
</gene>
<sequence length="171" mass="18719">MSVGPDRALLTVDVPGGPDVRAKLTQAVPRVLRSAFERCGLDRVWHRRRALPGVGDGFALGFHTRFLPDLVDPVLPALGDELDYRDDINVDPAPLRLHVSLDVGPPDPRTARRPPDERLFAPTVRLAAVLSARVVEIVRVSERLPGFGDAAYLWTPPGNPGARSRESTDPR</sequence>
<dbReference type="EMBL" id="JACHJS010000001">
    <property type="protein sequence ID" value="MBB4965719.1"/>
    <property type="molecule type" value="Genomic_DNA"/>
</dbReference>